<comment type="caution">
    <text evidence="2">The sequence shown here is derived from an EMBL/GenBank/DDBJ whole genome shotgun (WGS) entry which is preliminary data.</text>
</comment>
<evidence type="ECO:0000259" key="1">
    <source>
        <dbReference type="Pfam" id="PF00685"/>
    </source>
</evidence>
<keyword evidence="3" id="KW-1185">Reference proteome</keyword>
<evidence type="ECO:0000313" key="2">
    <source>
        <dbReference type="EMBL" id="KAK2554646.1"/>
    </source>
</evidence>
<sequence length="351" mass="41384">MHKKLGHRHYLALTTFATLFLVMSYDKIHLETKLFISKLDAFWNPTPEPRRKGLLIIGHGRSGTSFVSKMFANGLRIYEVYEPLRYHNLTDDQKLQVFRAFITCNFPPNRLWQSSYFPPFWQFRKKFYVTKPREHLACMLSSKFGRNCYNTDKLLEALIYHCSQHDSTVVKELTTRIPKSTLSSLVPLLSDPKVNADIRLLHVVRDPRASINSRIKLRWFPDYKDPSFERRVRNFCDSVVENIKFGRALNGSLKDKYKLIFYKDVAARPFELAKEIYDFAQMKMSNKTLQWVVNMTNPMEKRAAKEFNRPYSLVRNSSANIDKWRSQSPPQRIRIIERACKPLLEFIEKLS</sequence>
<dbReference type="GO" id="GO:0001517">
    <property type="term" value="F:N-acetylglucosamine 6-O-sulfotransferase activity"/>
    <property type="evidence" value="ECO:0007669"/>
    <property type="project" value="TreeGrafter"/>
</dbReference>
<reference evidence="2" key="1">
    <citation type="journal article" date="2023" name="G3 (Bethesda)">
        <title>Whole genome assembly and annotation of the endangered Caribbean coral Acropora cervicornis.</title>
        <authorList>
            <person name="Selwyn J.D."/>
            <person name="Vollmer S.V."/>
        </authorList>
    </citation>
    <scope>NUCLEOTIDE SEQUENCE</scope>
    <source>
        <strain evidence="2">K2</strain>
    </source>
</reference>
<dbReference type="GO" id="GO:0006044">
    <property type="term" value="P:N-acetylglucosamine metabolic process"/>
    <property type="evidence" value="ECO:0007669"/>
    <property type="project" value="TreeGrafter"/>
</dbReference>
<evidence type="ECO:0000313" key="3">
    <source>
        <dbReference type="Proteomes" id="UP001249851"/>
    </source>
</evidence>
<proteinExistence type="predicted"/>
<dbReference type="PANTHER" id="PTHR10704:SF44">
    <property type="entry name" value="LD35051P-RELATED"/>
    <property type="match status" value="1"/>
</dbReference>
<dbReference type="AlphaFoldDB" id="A0AAD9Q5C8"/>
<accession>A0AAD9Q5C8</accession>
<dbReference type="Gene3D" id="3.40.50.300">
    <property type="entry name" value="P-loop containing nucleotide triphosphate hydrolases"/>
    <property type="match status" value="1"/>
</dbReference>
<dbReference type="InterPro" id="IPR051135">
    <property type="entry name" value="Gal/GlcNAc/GalNAc_ST"/>
</dbReference>
<reference evidence="2" key="2">
    <citation type="journal article" date="2023" name="Science">
        <title>Genomic signatures of disease resistance in endangered staghorn corals.</title>
        <authorList>
            <person name="Vollmer S.V."/>
            <person name="Selwyn J.D."/>
            <person name="Despard B.A."/>
            <person name="Roesel C.L."/>
        </authorList>
    </citation>
    <scope>NUCLEOTIDE SEQUENCE</scope>
    <source>
        <strain evidence="2">K2</strain>
    </source>
</reference>
<dbReference type="InterPro" id="IPR000863">
    <property type="entry name" value="Sulfotransferase_dom"/>
</dbReference>
<dbReference type="Pfam" id="PF00685">
    <property type="entry name" value="Sulfotransfer_1"/>
    <property type="match status" value="1"/>
</dbReference>
<protein>
    <submittedName>
        <fullName evidence="2">Carbohydrate sulfotransferase 3</fullName>
    </submittedName>
</protein>
<dbReference type="EMBL" id="JARQWQ010000068">
    <property type="protein sequence ID" value="KAK2554646.1"/>
    <property type="molecule type" value="Genomic_DNA"/>
</dbReference>
<dbReference type="GO" id="GO:0006790">
    <property type="term" value="P:sulfur compound metabolic process"/>
    <property type="evidence" value="ECO:0007669"/>
    <property type="project" value="TreeGrafter"/>
</dbReference>
<name>A0AAD9Q5C8_ACRCE</name>
<dbReference type="PANTHER" id="PTHR10704">
    <property type="entry name" value="CARBOHYDRATE SULFOTRANSFERASE"/>
    <property type="match status" value="1"/>
</dbReference>
<dbReference type="SUPFAM" id="SSF52540">
    <property type="entry name" value="P-loop containing nucleoside triphosphate hydrolases"/>
    <property type="match status" value="1"/>
</dbReference>
<dbReference type="Proteomes" id="UP001249851">
    <property type="component" value="Unassembled WGS sequence"/>
</dbReference>
<gene>
    <name evidence="2" type="ORF">P5673_023881</name>
</gene>
<feature type="domain" description="Sulfotransferase" evidence="1">
    <location>
        <begin position="54"/>
        <end position="344"/>
    </location>
</feature>
<dbReference type="InterPro" id="IPR027417">
    <property type="entry name" value="P-loop_NTPase"/>
</dbReference>
<organism evidence="2 3">
    <name type="scientific">Acropora cervicornis</name>
    <name type="common">Staghorn coral</name>
    <dbReference type="NCBI Taxonomy" id="6130"/>
    <lineage>
        <taxon>Eukaryota</taxon>
        <taxon>Metazoa</taxon>
        <taxon>Cnidaria</taxon>
        <taxon>Anthozoa</taxon>
        <taxon>Hexacorallia</taxon>
        <taxon>Scleractinia</taxon>
        <taxon>Astrocoeniina</taxon>
        <taxon>Acroporidae</taxon>
        <taxon>Acropora</taxon>
    </lineage>
</organism>